<organism evidence="1 2">
    <name type="scientific">Aphanomyces euteiches</name>
    <dbReference type="NCBI Taxonomy" id="100861"/>
    <lineage>
        <taxon>Eukaryota</taxon>
        <taxon>Sar</taxon>
        <taxon>Stramenopiles</taxon>
        <taxon>Oomycota</taxon>
        <taxon>Saprolegniomycetes</taxon>
        <taxon>Saprolegniales</taxon>
        <taxon>Verrucalvaceae</taxon>
        <taxon>Aphanomyces</taxon>
    </lineage>
</organism>
<dbReference type="Gene3D" id="3.40.50.150">
    <property type="entry name" value="Vaccinia Virus protein VP39"/>
    <property type="match status" value="1"/>
</dbReference>
<evidence type="ECO:0000313" key="1">
    <source>
        <dbReference type="EMBL" id="KAF0743080.1"/>
    </source>
</evidence>
<dbReference type="InterPro" id="IPR029063">
    <property type="entry name" value="SAM-dependent_MTases_sf"/>
</dbReference>
<sequence>MADIDVVKEAVELGAAGTFSFNQYSSVSFNQLCLSSNSEAGDATGLRVYSGAHVLTRFLSSTQGLPLLDGKRVVELGCGTGVVGCVVAVNANLSQLVLTDGDERSCALAQRNAECIVHPVKGALKVTTQQLLWGGSPLESTFDVVIGCELMYYQTNVAALIQTVQALAPCGLFLHAHLFRQDEHGDTMREIFDQTGWDTALVPVPSFIPPAEMSLWPQWLNVCCLVSGPRAQIELLLALNPSWSRFQDVDATLDENLRVAEEMEDN</sequence>
<dbReference type="Proteomes" id="UP000481153">
    <property type="component" value="Unassembled WGS sequence"/>
</dbReference>
<keyword evidence="2" id="KW-1185">Reference proteome</keyword>
<dbReference type="Pfam" id="PF10294">
    <property type="entry name" value="Methyltransf_16"/>
    <property type="match status" value="1"/>
</dbReference>
<evidence type="ECO:0000313" key="2">
    <source>
        <dbReference type="Proteomes" id="UP000481153"/>
    </source>
</evidence>
<reference evidence="1 2" key="1">
    <citation type="submission" date="2019-07" db="EMBL/GenBank/DDBJ databases">
        <title>Genomics analysis of Aphanomyces spp. identifies a new class of oomycete effector associated with host adaptation.</title>
        <authorList>
            <person name="Gaulin E."/>
        </authorList>
    </citation>
    <scope>NUCLEOTIDE SEQUENCE [LARGE SCALE GENOMIC DNA]</scope>
    <source>
        <strain evidence="1 2">ATCC 201684</strain>
    </source>
</reference>
<proteinExistence type="predicted"/>
<dbReference type="CDD" id="cd02440">
    <property type="entry name" value="AdoMet_MTases"/>
    <property type="match status" value="1"/>
</dbReference>
<comment type="caution">
    <text evidence="1">The sequence shown here is derived from an EMBL/GenBank/DDBJ whole genome shotgun (WGS) entry which is preliminary data.</text>
</comment>
<dbReference type="PANTHER" id="PTHR14614">
    <property type="entry name" value="HEPATOCELLULAR CARCINOMA-ASSOCIATED ANTIGEN"/>
    <property type="match status" value="1"/>
</dbReference>
<accession>A0A6G0XRV1</accession>
<dbReference type="InterPro" id="IPR019410">
    <property type="entry name" value="Methyltransf_16"/>
</dbReference>
<gene>
    <name evidence="1" type="ORF">Ae201684_002138</name>
</gene>
<dbReference type="SUPFAM" id="SSF53335">
    <property type="entry name" value="S-adenosyl-L-methionine-dependent methyltransferases"/>
    <property type="match status" value="1"/>
</dbReference>
<name>A0A6G0XRV1_9STRA</name>
<protein>
    <recommendedName>
        <fullName evidence="3">Methyltransferase small domain-containing protein</fullName>
    </recommendedName>
</protein>
<dbReference type="AlphaFoldDB" id="A0A6G0XRV1"/>
<dbReference type="VEuPathDB" id="FungiDB:AeMF1_009996"/>
<dbReference type="EMBL" id="VJMJ01000022">
    <property type="protein sequence ID" value="KAF0743080.1"/>
    <property type="molecule type" value="Genomic_DNA"/>
</dbReference>
<evidence type="ECO:0008006" key="3">
    <source>
        <dbReference type="Google" id="ProtNLM"/>
    </source>
</evidence>
<dbReference type="PANTHER" id="PTHR14614:SF132">
    <property type="entry name" value="PROTEIN-LYSINE METHYLTRANSFERASE C42C1.13"/>
    <property type="match status" value="1"/>
</dbReference>